<accession>A0A6J7E5J9</accession>
<reference evidence="5" key="1">
    <citation type="submission" date="2020-05" db="EMBL/GenBank/DDBJ databases">
        <authorList>
            <person name="Chiriac C."/>
            <person name="Salcher M."/>
            <person name="Ghai R."/>
            <person name="Kavagutti S V."/>
        </authorList>
    </citation>
    <scope>NUCLEOTIDE SEQUENCE</scope>
</reference>
<dbReference type="GO" id="GO:0042597">
    <property type="term" value="C:periplasmic space"/>
    <property type="evidence" value="ECO:0007669"/>
    <property type="project" value="UniProtKB-SubCell"/>
</dbReference>
<dbReference type="Pfam" id="PF13416">
    <property type="entry name" value="SBP_bac_8"/>
    <property type="match status" value="1"/>
</dbReference>
<comment type="subcellular location">
    <subcellularLocation>
        <location evidence="1">Periplasm</location>
    </subcellularLocation>
</comment>
<keyword evidence="4" id="KW-0574">Periplasm</keyword>
<dbReference type="GO" id="GO:0019808">
    <property type="term" value="F:polyamine binding"/>
    <property type="evidence" value="ECO:0007669"/>
    <property type="project" value="InterPro"/>
</dbReference>
<dbReference type="Gene3D" id="3.40.190.10">
    <property type="entry name" value="Periplasmic binding protein-like II"/>
    <property type="match status" value="2"/>
</dbReference>
<evidence type="ECO:0000256" key="1">
    <source>
        <dbReference type="ARBA" id="ARBA00004418"/>
    </source>
</evidence>
<dbReference type="InterPro" id="IPR006311">
    <property type="entry name" value="TAT_signal"/>
</dbReference>
<dbReference type="PROSITE" id="PS51257">
    <property type="entry name" value="PROKAR_LIPOPROTEIN"/>
    <property type="match status" value="1"/>
</dbReference>
<sequence length="375" mass="40214">MARQNLSRRQFLTRTGLAVGGVAIAPSLLAACGGGSSDGKKNAVSISNWTGYMGKTDIAAFKKATGIGVTYTEDINDNNEYFAKIQPNLQKGKSIGRDGFVLTDWMANRIINEVKWAQPFVASKIPNSVNLLPALASPAFDPQRKFSLPWTSGMTGIAYNIAQTGKEIKTMDDFIAVSGPTSVLSEMRDTIGLFMLADGKDLSKPTYESAGASFDRLEKAISDGAITSFNGNDYVSDLGTGNLSAAIAWSGDVAQITRDNPDVRFAIPESGGTIWSDNFMIPVSSDKPDLASEWINFFYDPVNAALLTSFIQYVSPVQGTADELIKLGGDAAKLVDDPLVNPTEAMLATLSIFGTLNEAEEIRFDKRFAEIQGAG</sequence>
<evidence type="ECO:0000313" key="5">
    <source>
        <dbReference type="EMBL" id="CAB4876084.1"/>
    </source>
</evidence>
<dbReference type="EMBL" id="CAFBLK010000218">
    <property type="protein sequence ID" value="CAB4876084.1"/>
    <property type="molecule type" value="Genomic_DNA"/>
</dbReference>
<dbReference type="NCBIfam" id="TIGR01409">
    <property type="entry name" value="TAT_signal_seq"/>
    <property type="match status" value="1"/>
</dbReference>
<dbReference type="PRINTS" id="PR00909">
    <property type="entry name" value="SPERMDNBNDNG"/>
</dbReference>
<dbReference type="PROSITE" id="PS51318">
    <property type="entry name" value="TAT"/>
    <property type="match status" value="1"/>
</dbReference>
<dbReference type="SUPFAM" id="SSF53850">
    <property type="entry name" value="Periplasmic binding protein-like II"/>
    <property type="match status" value="1"/>
</dbReference>
<dbReference type="InterPro" id="IPR006059">
    <property type="entry name" value="SBP"/>
</dbReference>
<keyword evidence="2" id="KW-0813">Transport</keyword>
<dbReference type="GO" id="GO:0015846">
    <property type="term" value="P:polyamine transport"/>
    <property type="evidence" value="ECO:0007669"/>
    <property type="project" value="InterPro"/>
</dbReference>
<proteinExistence type="predicted"/>
<protein>
    <submittedName>
        <fullName evidence="5">Unannotated protein</fullName>
    </submittedName>
</protein>
<name>A0A6J7E5J9_9ZZZZ</name>
<organism evidence="5">
    <name type="scientific">freshwater metagenome</name>
    <dbReference type="NCBI Taxonomy" id="449393"/>
    <lineage>
        <taxon>unclassified sequences</taxon>
        <taxon>metagenomes</taxon>
        <taxon>ecological metagenomes</taxon>
    </lineage>
</organism>
<evidence type="ECO:0000256" key="2">
    <source>
        <dbReference type="ARBA" id="ARBA00022448"/>
    </source>
</evidence>
<evidence type="ECO:0000256" key="4">
    <source>
        <dbReference type="ARBA" id="ARBA00022764"/>
    </source>
</evidence>
<dbReference type="PANTHER" id="PTHR30222:SF17">
    <property type="entry name" value="SPERMIDINE_PUTRESCINE-BINDING PERIPLASMIC PROTEIN"/>
    <property type="match status" value="1"/>
</dbReference>
<gene>
    <name evidence="5" type="ORF">UFOPK3317_01158</name>
</gene>
<dbReference type="PANTHER" id="PTHR30222">
    <property type="entry name" value="SPERMIDINE/PUTRESCINE-BINDING PERIPLASMIC PROTEIN"/>
    <property type="match status" value="1"/>
</dbReference>
<dbReference type="InterPro" id="IPR001188">
    <property type="entry name" value="Sperm_putr-bd"/>
</dbReference>
<keyword evidence="3" id="KW-0732">Signal</keyword>
<evidence type="ECO:0000256" key="3">
    <source>
        <dbReference type="ARBA" id="ARBA00022729"/>
    </source>
</evidence>
<dbReference type="AlphaFoldDB" id="A0A6J7E5J9"/>
<dbReference type="InterPro" id="IPR019546">
    <property type="entry name" value="TAT_signal_bac_arc"/>
</dbReference>
<dbReference type="CDD" id="cd13590">
    <property type="entry name" value="PBP2_PotD_PotF_like"/>
    <property type="match status" value="1"/>
</dbReference>